<evidence type="ECO:0008006" key="3">
    <source>
        <dbReference type="Google" id="ProtNLM"/>
    </source>
</evidence>
<evidence type="ECO:0000313" key="2">
    <source>
        <dbReference type="EMBL" id="JAT11173.1"/>
    </source>
</evidence>
<feature type="region of interest" description="Disordered" evidence="1">
    <location>
        <begin position="337"/>
        <end position="425"/>
    </location>
</feature>
<feature type="region of interest" description="Disordered" evidence="1">
    <location>
        <begin position="104"/>
        <end position="143"/>
    </location>
</feature>
<gene>
    <name evidence="2" type="ORF">g.47195</name>
</gene>
<dbReference type="EMBL" id="GEBQ01028804">
    <property type="protein sequence ID" value="JAT11173.1"/>
    <property type="molecule type" value="Transcribed_RNA"/>
</dbReference>
<feature type="compositionally biased region" description="Basic and acidic residues" evidence="1">
    <location>
        <begin position="1249"/>
        <end position="1340"/>
    </location>
</feature>
<feature type="region of interest" description="Disordered" evidence="1">
    <location>
        <begin position="977"/>
        <end position="997"/>
    </location>
</feature>
<feature type="compositionally biased region" description="Basic and acidic residues" evidence="1">
    <location>
        <begin position="337"/>
        <end position="377"/>
    </location>
</feature>
<feature type="compositionally biased region" description="Basic and acidic residues" evidence="1">
    <location>
        <begin position="385"/>
        <end position="395"/>
    </location>
</feature>
<feature type="non-terminal residue" evidence="2">
    <location>
        <position position="1340"/>
    </location>
</feature>
<accession>A0A1B6KIA7</accession>
<feature type="compositionally biased region" description="Polar residues" evidence="1">
    <location>
        <begin position="858"/>
        <end position="868"/>
    </location>
</feature>
<feature type="compositionally biased region" description="Basic and acidic residues" evidence="1">
    <location>
        <begin position="1225"/>
        <end position="1238"/>
    </location>
</feature>
<feature type="region of interest" description="Disordered" evidence="1">
    <location>
        <begin position="263"/>
        <end position="298"/>
    </location>
</feature>
<feature type="compositionally biased region" description="Basic and acidic residues" evidence="1">
    <location>
        <begin position="781"/>
        <end position="793"/>
    </location>
</feature>
<feature type="non-terminal residue" evidence="2">
    <location>
        <position position="1"/>
    </location>
</feature>
<evidence type="ECO:0000256" key="1">
    <source>
        <dbReference type="SAM" id="MobiDB-lite"/>
    </source>
</evidence>
<feature type="region of interest" description="Disordered" evidence="1">
    <location>
        <begin position="670"/>
        <end position="699"/>
    </location>
</feature>
<proteinExistence type="predicted"/>
<feature type="region of interest" description="Disordered" evidence="1">
    <location>
        <begin position="836"/>
        <end position="903"/>
    </location>
</feature>
<feature type="region of interest" description="Disordered" evidence="1">
    <location>
        <begin position="1"/>
        <end position="89"/>
    </location>
</feature>
<feature type="compositionally biased region" description="Basic and acidic residues" evidence="1">
    <location>
        <begin position="1131"/>
        <end position="1152"/>
    </location>
</feature>
<feature type="region of interest" description="Disordered" evidence="1">
    <location>
        <begin position="781"/>
        <end position="803"/>
    </location>
</feature>
<sequence length="1340" mass="152181">EEEKPTEPVPELKLKKPKKVPEKAEPVLEDKTLILGKPKERPDEKEDDVAFKYKQGDLPKPEPEEIKLKPFKKEEPEGEQVDKALSIEKPEFPESKAVVEEVKPKEFKTKDKPKKKIKKKLPGEETPEEKIPSDEAIVEPTKPKETEIVDAVVPNVIDVKEKKEDKEKPKLMKIERLEQKATKLKVDDVKPEELFSTVKLRKSSVAPKKEIKPTEVKKILLKSLIKRIPFPPQTHIPVITILQKVEVDKGILSRNYEEAMKVKKPKHKKVKLSEPEKTELEQYEAGPEYVKPKEETDSVTVLKPREKKVDVEVPEEIIELKIGKGKIPKDDIEEENVTLKKIPEKPKESPKEVVSQKEKQSPEDQIPVKEIIEKEVTLEPLPDLDIPKPSRDIESPAKLTPVEVTEKPKKLSKKQKDKVKKDEDVLDEKVITLGKPKKQPLPDDDSNLLYKKPFEEEQVNDSLVIIELPDDVVPEPDQTLISKPFFEDASSVPTFLLPTVEGVVLEAEDTSSVIITETNVTFDKDLNKSVSRKKIIKNYDNGKETIDIVHDFPSSDILVEDVTDYYEINTFPSEINSYKIETIYTDSEGNKKVKCKVIKKLIINGKEQTIITDETPEQPCARTEEPTTMTTTQEEIVDSPSVDDMSNINTSEEFSPLDKGSLLMDILKKVPSPLKPNTPAPKTKPLKKKSKHTTAKPETLLPLKQTSNLLQEPVSQEDQSNLVIHSLNQPESVLEPIEPTDKLSQIEISSKVSVFEMSKVEKHDESVYVDVTDVNNTIPEKECDTLSKPHNESKSQTPNKQDHMVPVHQKVHTTIPLNESPVIELDKTPIDDLPVSANTFSNKHKEQKLSKDIDKETQSAAPSITQHQPELPDSKSDYFTGLRDSTKPSQPTTLVQPSTMESSVEEAKLILAHTPEKKVAEVQEELGEVGEVTVTTQKIHEAPKKSIKKTKVLPVEEKEEVKEEETKVDLDESAIKKKVKKSKKEKEETLKTNVEEDKPQLPEKIKLKKEKIEVKEIKSQKVKIEEKKDETPQFATIKLKKASVSEKKDIKPAVQLPKVLLKSLIKRIPYPPEIHHLAVTEINVTVDNGILSRNYEEALKIKKKKIKKVKLPDVEKTELEEYVPFTTEKEDIPKKQDEVMEKTKPSPEAKEEQPEESISIKIGKGKIPKKDELVDNVTLKKITPKPDVEGELPKEQAKTIKPIIEKPKIVDEDSPIIMAPIKPYDSSKPEDLDELKLTEEEEKPTEPVPELKLKKPKKVPEKAEPVLEDKTLILGKPKERPDEKEDDVAFKYKQGDLPKPEPEEIKLKPFKKEEPEGEQVDKALSIEKPEFPESKAVVEE</sequence>
<reference evidence="2" key="1">
    <citation type="submission" date="2015-11" db="EMBL/GenBank/DDBJ databases">
        <title>De novo transcriptome assembly of four potential Pierce s Disease insect vectors from Arizona vineyards.</title>
        <authorList>
            <person name="Tassone E.E."/>
        </authorList>
    </citation>
    <scope>NUCLEOTIDE SEQUENCE</scope>
</reference>
<feature type="compositionally biased region" description="Basic and acidic residues" evidence="1">
    <location>
        <begin position="843"/>
        <end position="857"/>
    </location>
</feature>
<feature type="compositionally biased region" description="Polar residues" evidence="1">
    <location>
        <begin position="887"/>
        <end position="902"/>
    </location>
</feature>
<feature type="compositionally biased region" description="Basic residues" evidence="1">
    <location>
        <begin position="684"/>
        <end position="694"/>
    </location>
</feature>
<feature type="compositionally biased region" description="Basic residues" evidence="1">
    <location>
        <begin position="111"/>
        <end position="120"/>
    </location>
</feature>
<name>A0A1B6KIA7_9HEMI</name>
<feature type="compositionally biased region" description="Basic and acidic residues" evidence="1">
    <location>
        <begin position="271"/>
        <end position="280"/>
    </location>
</feature>
<feature type="region of interest" description="Disordered" evidence="1">
    <location>
        <begin position="1211"/>
        <end position="1340"/>
    </location>
</feature>
<feature type="region of interest" description="Disordered" evidence="1">
    <location>
        <begin position="1131"/>
        <end position="1164"/>
    </location>
</feature>
<protein>
    <recommendedName>
        <fullName evidence="3">Titin</fullName>
    </recommendedName>
</protein>
<organism evidence="2">
    <name type="scientific">Graphocephala atropunctata</name>
    <dbReference type="NCBI Taxonomy" id="36148"/>
    <lineage>
        <taxon>Eukaryota</taxon>
        <taxon>Metazoa</taxon>
        <taxon>Ecdysozoa</taxon>
        <taxon>Arthropoda</taxon>
        <taxon>Hexapoda</taxon>
        <taxon>Insecta</taxon>
        <taxon>Pterygota</taxon>
        <taxon>Neoptera</taxon>
        <taxon>Paraneoptera</taxon>
        <taxon>Hemiptera</taxon>
        <taxon>Auchenorrhyncha</taxon>
        <taxon>Membracoidea</taxon>
        <taxon>Cicadellidae</taxon>
        <taxon>Cicadellinae</taxon>
        <taxon>Cicadellini</taxon>
        <taxon>Graphocephala</taxon>
    </lineage>
</organism>
<feature type="compositionally biased region" description="Basic and acidic residues" evidence="1">
    <location>
        <begin position="10"/>
        <end position="89"/>
    </location>
</feature>
<feature type="compositionally biased region" description="Basic and acidic residues" evidence="1">
    <location>
        <begin position="984"/>
        <end position="997"/>
    </location>
</feature>